<dbReference type="AlphaFoldDB" id="A0A2C9W9N5"/>
<evidence type="ECO:0000256" key="3">
    <source>
        <dbReference type="ARBA" id="ARBA00023295"/>
    </source>
</evidence>
<dbReference type="EMBL" id="CM004388">
    <property type="protein sequence ID" value="OAY56304.1"/>
    <property type="molecule type" value="Genomic_DNA"/>
</dbReference>
<dbReference type="InterPro" id="IPR008928">
    <property type="entry name" value="6-hairpin_glycosidase_sf"/>
</dbReference>
<dbReference type="STRING" id="3983.A0A2C9W9N5"/>
<gene>
    <name evidence="6" type="ORF">MANES_02G005400v8</name>
</gene>
<dbReference type="OrthoDB" id="3542292at2759"/>
<feature type="domain" description="EF-hand" evidence="5">
    <location>
        <begin position="60"/>
        <end position="95"/>
    </location>
</feature>
<dbReference type="PROSITE" id="PS50222">
    <property type="entry name" value="EF_HAND_2"/>
    <property type="match status" value="1"/>
</dbReference>
<dbReference type="GO" id="GO:0004555">
    <property type="term" value="F:alpha,alpha-trehalase activity"/>
    <property type="evidence" value="ECO:0000318"/>
    <property type="project" value="GO_Central"/>
</dbReference>
<dbReference type="Gene3D" id="1.50.10.10">
    <property type="match status" value="1"/>
</dbReference>
<keyword evidence="2 4" id="KW-0378">Hydrolase</keyword>
<dbReference type="InterPro" id="IPR018232">
    <property type="entry name" value="Glyco_hydro_37_CS"/>
</dbReference>
<keyword evidence="7" id="KW-1185">Reference proteome</keyword>
<comment type="similarity">
    <text evidence="1 4">Belongs to the glycosyl hydrolase 37 family.</text>
</comment>
<organism evidence="6 7">
    <name type="scientific">Manihot esculenta</name>
    <name type="common">Cassava</name>
    <name type="synonym">Jatropha manihot</name>
    <dbReference type="NCBI Taxonomy" id="3983"/>
    <lineage>
        <taxon>Eukaryota</taxon>
        <taxon>Viridiplantae</taxon>
        <taxon>Streptophyta</taxon>
        <taxon>Embryophyta</taxon>
        <taxon>Tracheophyta</taxon>
        <taxon>Spermatophyta</taxon>
        <taxon>Magnoliopsida</taxon>
        <taxon>eudicotyledons</taxon>
        <taxon>Gunneridae</taxon>
        <taxon>Pentapetalae</taxon>
        <taxon>rosids</taxon>
        <taxon>fabids</taxon>
        <taxon>Malpighiales</taxon>
        <taxon>Euphorbiaceae</taxon>
        <taxon>Crotonoideae</taxon>
        <taxon>Manihoteae</taxon>
        <taxon>Manihot</taxon>
    </lineage>
</organism>
<protein>
    <recommendedName>
        <fullName evidence="4">Trehalase</fullName>
        <ecNumber evidence="4">3.2.1.28</ecNumber>
    </recommendedName>
    <alternativeName>
        <fullName evidence="4">Alpha-trehalose glucohydrolase</fullName>
    </alternativeName>
</protein>
<evidence type="ECO:0000256" key="1">
    <source>
        <dbReference type="ARBA" id="ARBA00005615"/>
    </source>
</evidence>
<comment type="caution">
    <text evidence="6">The sequence shown here is derived from an EMBL/GenBank/DDBJ whole genome shotgun (WGS) entry which is preliminary data.</text>
</comment>
<proteinExistence type="inferred from homology"/>
<sequence length="572" mass="64921">MASSHHSQKLDLSFISKGIGSVVPTTPLVTFLEHVQETAQSTFVDRHFDPKRYVDLSLKYNLSTTEKAFDELPRTENGTVSVNDLEDFLTMYFLDAGNDTVYYDPPDFLPKPDGFLPRVENPEVRAWALEVHSLWKNLSTKVSDEVRKQPELHTLLPLPAPGVVPGSRFREVYYWDSYWVIRGLLASKMYETAKAIVTNLIYLVNTYGYALNGARAYYTNRSQPPLLSAMVCGIYDRNGDMELAKKALSVLIKEHQFWNSEIHKVTIQDAQGINHTLSRYYAMWNKPRPESSAKDKRYASKLLNDSEKQQFYRELASAAESGWDFSTRWMRNPSEFTTLATTSILPVDLNVFILKMELDIAFLAKETGEEGIAESFLEAAQARKRAINSVFWNEKMGQWLDYWLPTGTICQETQIWNACNQNPNVFASNFSPLWIDVFNSDGDLVKRIMRSLQNSGLLCAAGIATSLTNSGEQWDFPNGWAPLQHIIVEGLTRSGLQEAKSLAEDIAMRWIKTNYVTYKKTGAMHEKYNVEKCGEFGGGGKYLPQTGFGWSNGVALAFLEQFGWPQNHKIDC</sequence>
<dbReference type="PRINTS" id="PR00744">
    <property type="entry name" value="GLHYDRLASE37"/>
</dbReference>
<dbReference type="SUPFAM" id="SSF48208">
    <property type="entry name" value="Six-hairpin glycosidases"/>
    <property type="match status" value="1"/>
</dbReference>
<dbReference type="InterPro" id="IPR001661">
    <property type="entry name" value="Glyco_hydro_37"/>
</dbReference>
<dbReference type="GO" id="GO:0005993">
    <property type="term" value="P:trehalose catabolic process"/>
    <property type="evidence" value="ECO:0000318"/>
    <property type="project" value="GO_Central"/>
</dbReference>
<dbReference type="EC" id="3.2.1.28" evidence="4"/>
<dbReference type="PANTHER" id="PTHR23403">
    <property type="entry name" value="TREHALASE"/>
    <property type="match status" value="1"/>
</dbReference>
<comment type="catalytic activity">
    <reaction evidence="4">
        <text>alpha,alpha-trehalose + H2O = alpha-D-glucose + beta-D-glucose</text>
        <dbReference type="Rhea" id="RHEA:32675"/>
        <dbReference type="ChEBI" id="CHEBI:15377"/>
        <dbReference type="ChEBI" id="CHEBI:15903"/>
        <dbReference type="ChEBI" id="CHEBI:16551"/>
        <dbReference type="ChEBI" id="CHEBI:17925"/>
        <dbReference type="EC" id="3.2.1.28"/>
    </reaction>
</comment>
<name>A0A2C9W9N5_MANES</name>
<evidence type="ECO:0000313" key="7">
    <source>
        <dbReference type="Proteomes" id="UP000091857"/>
    </source>
</evidence>
<dbReference type="InterPro" id="IPR012341">
    <property type="entry name" value="6hp_glycosidase-like_sf"/>
</dbReference>
<dbReference type="Proteomes" id="UP000091857">
    <property type="component" value="Chromosome 2"/>
</dbReference>
<dbReference type="GO" id="GO:0005509">
    <property type="term" value="F:calcium ion binding"/>
    <property type="evidence" value="ECO:0007669"/>
    <property type="project" value="InterPro"/>
</dbReference>
<dbReference type="OMA" id="RYWDASD"/>
<evidence type="ECO:0000259" key="5">
    <source>
        <dbReference type="PROSITE" id="PS50222"/>
    </source>
</evidence>
<dbReference type="PANTHER" id="PTHR23403:SF1">
    <property type="entry name" value="TREHALASE"/>
    <property type="match status" value="1"/>
</dbReference>
<dbReference type="Gramene" id="Manes.02G005400.1.v8.1">
    <property type="protein sequence ID" value="Manes.02G005400.1.v8.1.CDS"/>
    <property type="gene ID" value="Manes.02G005400.v8.1"/>
</dbReference>
<reference evidence="7" key="1">
    <citation type="journal article" date="2016" name="Nat. Biotechnol.">
        <title>Sequencing wild and cultivated cassava and related species reveals extensive interspecific hybridization and genetic diversity.</title>
        <authorList>
            <person name="Bredeson J.V."/>
            <person name="Lyons J.B."/>
            <person name="Prochnik S.E."/>
            <person name="Wu G.A."/>
            <person name="Ha C.M."/>
            <person name="Edsinger-Gonzales E."/>
            <person name="Grimwood J."/>
            <person name="Schmutz J."/>
            <person name="Rabbi I.Y."/>
            <person name="Egesi C."/>
            <person name="Nauluvula P."/>
            <person name="Lebot V."/>
            <person name="Ndunguru J."/>
            <person name="Mkamilo G."/>
            <person name="Bart R.S."/>
            <person name="Setter T.L."/>
            <person name="Gleadow R.M."/>
            <person name="Kulakow P."/>
            <person name="Ferguson M.E."/>
            <person name="Rounsley S."/>
            <person name="Rokhsar D.S."/>
        </authorList>
    </citation>
    <scope>NUCLEOTIDE SEQUENCE [LARGE SCALE GENOMIC DNA]</scope>
    <source>
        <strain evidence="7">cv. AM560-2</strain>
    </source>
</reference>
<dbReference type="InterPro" id="IPR002048">
    <property type="entry name" value="EF_hand_dom"/>
</dbReference>
<dbReference type="PROSITE" id="PS00928">
    <property type="entry name" value="TREHALASE_2"/>
    <property type="match status" value="1"/>
</dbReference>
<keyword evidence="3 4" id="KW-0326">Glycosidase</keyword>
<evidence type="ECO:0000256" key="2">
    <source>
        <dbReference type="ARBA" id="ARBA00022801"/>
    </source>
</evidence>
<evidence type="ECO:0000256" key="4">
    <source>
        <dbReference type="RuleBase" id="RU361180"/>
    </source>
</evidence>
<evidence type="ECO:0000313" key="6">
    <source>
        <dbReference type="EMBL" id="OAY56304.1"/>
    </source>
</evidence>
<dbReference type="Pfam" id="PF01204">
    <property type="entry name" value="Trehalase"/>
    <property type="match status" value="1"/>
</dbReference>
<accession>A0A2C9W9N5</accession>